<evidence type="ECO:0000256" key="3">
    <source>
        <dbReference type="PIRSR" id="PIRSR607837-1"/>
    </source>
</evidence>
<sequence>SNAMSRAKKWVQYFLSHRHVTMELIHKIDEAHYDYKPTPTSMTAKQLATHMLFSFYNFANTAKHGDPSLFRQKIEEPETNLAKLAETYTEKTRQLIESMSDDDFDRTLDLTAIFGTQMSTAQFLQLAMDHEIHHKGQLFVYVRGMGHTDLPLFVKRG</sequence>
<feature type="binding site" evidence="3">
    <location>
        <position position="134"/>
    </location>
    <ligand>
        <name>a divalent metal cation</name>
        <dbReference type="ChEBI" id="CHEBI:60240"/>
    </ligand>
</feature>
<dbReference type="Gene3D" id="1.20.120.450">
    <property type="entry name" value="dinb family like domain"/>
    <property type="match status" value="1"/>
</dbReference>
<accession>D0VX25</accession>
<dbReference type="SMR" id="D0VX25"/>
<feature type="binding site" evidence="3">
    <location>
        <position position="130"/>
    </location>
    <ligand>
        <name>a divalent metal cation</name>
        <dbReference type="ChEBI" id="CHEBI:60240"/>
    </ligand>
</feature>
<dbReference type="GO" id="GO:0046872">
    <property type="term" value="F:metal ion binding"/>
    <property type="evidence" value="ECO:0007669"/>
    <property type="project" value="UniProtKB-KW"/>
</dbReference>
<dbReference type="PDB" id="3GOR">
    <property type="method" value="X-ray"/>
    <property type="resolution" value="2.51 A"/>
    <property type="chains" value="A/B/C/D=4-157"/>
</dbReference>
<feature type="binding site" evidence="3">
    <location>
        <position position="50"/>
    </location>
    <ligand>
        <name>a divalent metal cation</name>
        <dbReference type="ChEBI" id="CHEBI:60240"/>
    </ligand>
</feature>
<evidence type="ECO:0000256" key="2">
    <source>
        <dbReference type="ARBA" id="ARBA00022723"/>
    </source>
</evidence>
<proteinExistence type="evidence at protein level"/>
<evidence type="ECO:0000256" key="1">
    <source>
        <dbReference type="ARBA" id="ARBA00008635"/>
    </source>
</evidence>
<evidence type="ECO:0000313" key="4">
    <source>
        <dbReference type="PDB" id="3GOR"/>
    </source>
</evidence>
<dbReference type="InterPro" id="IPR007837">
    <property type="entry name" value="DinB"/>
</dbReference>
<name>D0VX25_GEOSE</name>
<dbReference type="AlphaFoldDB" id="D0VX25"/>
<dbReference type="PDBsum" id="3GOR"/>
<comment type="similarity">
    <text evidence="1">Belongs to the DinB family.</text>
</comment>
<dbReference type="SUPFAM" id="SSF109854">
    <property type="entry name" value="DinB/YfiT-like putative metalloenzymes"/>
    <property type="match status" value="1"/>
</dbReference>
<keyword evidence="2 3" id="KW-0479">Metal-binding</keyword>
<evidence type="ECO:0007829" key="5">
    <source>
        <dbReference type="PDB" id="3GOR"/>
    </source>
</evidence>
<dbReference type="InterPro" id="IPR034660">
    <property type="entry name" value="DinB/YfiT-like"/>
</dbReference>
<organism evidence="4">
    <name type="scientific">Geobacillus stearothermophilus</name>
    <name type="common">Bacillus stearothermophilus</name>
    <dbReference type="NCBI Taxonomy" id="1422"/>
    <lineage>
        <taxon>Bacteria</taxon>
        <taxon>Bacillati</taxon>
        <taxon>Bacillota</taxon>
        <taxon>Bacilli</taxon>
        <taxon>Bacillales</taxon>
        <taxon>Anoxybacillaceae</taxon>
        <taxon>Geobacillus</taxon>
    </lineage>
</organism>
<protein>
    <submittedName>
        <fullName evidence="4">Putative metal-dependent hydrolase</fullName>
    </submittedName>
</protein>
<dbReference type="Pfam" id="PF05163">
    <property type="entry name" value="DinB"/>
    <property type="match status" value="1"/>
</dbReference>
<keyword evidence="4 5" id="KW-0002">3D-structure</keyword>
<reference evidence="4 5" key="1">
    <citation type="journal article" date="2010" name="Acta Crystallogr. F Struct. Biol. Commun.">
        <title>The structure of DinB from Geobacillus stearothermophilus: a representative of a unique four-helix-bundle superfamily.</title>
        <authorList>
            <person name="Cooper D.R."/>
            <person name="Grelewska K."/>
            <person name="Kim C.Y."/>
            <person name="Joachimiak A."/>
            <person name="Derewenda Z.S."/>
        </authorList>
    </citation>
    <scope>X-RAY CRYSTALLOGRAPHY (2.51 ANGSTROMS) OF 4-157</scope>
</reference>
<dbReference type="EvolutionaryTrace" id="D0VX25"/>